<accession>A0A921UQE7</accession>
<keyword evidence="2 8" id="KW-0808">Transferase</keyword>
<dbReference type="InterPro" id="IPR027484">
    <property type="entry name" value="PInositol-4-P-5-kinase_N"/>
</dbReference>
<dbReference type="InterPro" id="IPR027483">
    <property type="entry name" value="PInositol-4-P-4/5-kinase_C_sf"/>
</dbReference>
<dbReference type="EC" id="2.7.1.150" evidence="1"/>
<feature type="compositionally biased region" description="Acidic residues" evidence="9">
    <location>
        <begin position="283"/>
        <end position="298"/>
    </location>
</feature>
<evidence type="ECO:0000256" key="4">
    <source>
        <dbReference type="ARBA" id="ARBA00022777"/>
    </source>
</evidence>
<sequence length="1631" mass="183743">MSKMCHACASEETTMDEANIDLTCSTSCCKMCDHGEGSSIVTGEINWLTIDSSPCSTPYGTPIFTRENSFSSFASCFSSLDSDSEEEIDLQDTGQFHHDNLLSNDFMEQEGSSVRVEECQFKDIADDCAIFSIPVKQYISSAEQQLERHEDSTKGNFDAINISLDSDVSSEDRKDIQSDDQLVRTECGVPVEDINHKQSGVIVVEQITSLPMPGGDIFPLNEQVMDEPGSTAENAIVYNNISNTEPEMKHGTHFENENECLYPLLLPSFDADPFIWLPPEPENKEDDFDTVSNDDDESGTNSTGWGRSSFKVNLAERNKESREDQLQKVMSEVMNGQFKILVGRFLAAEGLSLSDGGTDKNWLDILASLSWDAALLVKPDANSGNAMDPGSYVKVKCIASGYYQQSEVIKGLVFKKSAAHKQMRANVKHPKLLLLQGALGHSSTGLSSINSMKQENDQLERTLYEVIVKCQPDVILVEKAVSRNVNEYIQKQGVTVVSDMNTRRLERIARCIGSPIVSLQSVLTKPSLIKQCESLHFEKFVEEHNITGEDGRKSCKTFLFLEGFPRPLGCTILLKGATREELKKIKRVLHFTVFAAYHLILETSFFADQKLFTTDKTTTGKEKCFNTNPQLLGPSYDSSKNSDTMNNTPTCDDQYPNQEKLIHTEKSIPLHLHVSKTMTSEDPAGEEHIDSKGIQSYSSLPVSDLSTNFMQDMSSPDCAEPNTSDGFDGSPFTDTSKEVQKKQLSSDNFQGTFDVIRAESGAALNTQDILISMSSQHIRNQAVCEQSHLSRITYYGYFDTSLGRYLQDTLLNEKHNCLSCGESPESHMYSYTHHNGTLTVLVKRLPLELTLSGETQGRIWMWTRCLRCNAKPTHRVIISSSARNLSFGKFLELSFSTQSAAKKLPTCGHLLHRDCLRFFGFGSKVAMFRYSSVEIYSACKPPLSLEFNNQNKKDWLDVEVNNVILKWKQLFTEIENVIQDLRSRYSSQAMGEATNVSVDEGLLLEVSRILTQEKNEVEVSLREFSQIAVSESFAHGILGLNWLYQQLLLGFHIWDLRLLHILQYTKVNTASSDNSIHDSTAKNELKSLGSIAIQDTPSVKKIGTERKETIINSSDGSEDPFGDTVLDKVHLTDKLITKEHDLPIYQDHDVRSDLSSVGEAADKFETSVEIANDNCSEKLNTIPFTNDEQPAASNVNEMHHVVIPSDDAGKWIWNQFNQLEMEYKKELQGGSLYKFYLINKYTPCSSSLAQLKHQMDLGHFIAGRGGNIFSISEEEVSSIIAYALIISEQQGFYSEAASSNLDGNASMLSSMLSPNESLENNHKFSRFASLVSPEEATSGFYDSFLSSLKDLHHEIDLNNEKIALRNTYTVVCIYAKQFHDLRKICCPSELAYISSISRCKNWNAQGGKSKVFFAKSMDDRFIIKQIKKTEFDSFLKFGLEYFKHFGVSQVSSNPTCLAKILGIYQVKETRNGKETRVNFMVMENLLFGHNIIRKYDLKGALFSRYIPDSENPEKVLLDQNFIEDMRTMPIYIEGKTKNFMERAIWNDTSFLSRMTVMDYSLLVGVDKEKKELVFGIIDYLRQYTWDKQLESWVKTSLFVPKNLSPTVISPREYKIRFRAFMSQYFLSVPDA</sequence>
<dbReference type="CDD" id="cd03334">
    <property type="entry name" value="Fab1_TCP"/>
    <property type="match status" value="1"/>
</dbReference>
<dbReference type="Pfam" id="PF01504">
    <property type="entry name" value="PIP5K"/>
    <property type="match status" value="1"/>
</dbReference>
<evidence type="ECO:0000256" key="2">
    <source>
        <dbReference type="ARBA" id="ARBA00022679"/>
    </source>
</evidence>
<feature type="region of interest" description="Disordered" evidence="9">
    <location>
        <begin position="712"/>
        <end position="737"/>
    </location>
</feature>
<feature type="domain" description="PIPK" evidence="10">
    <location>
        <begin position="1308"/>
        <end position="1625"/>
    </location>
</feature>
<dbReference type="Gene3D" id="3.50.7.10">
    <property type="entry name" value="GroEL"/>
    <property type="match status" value="1"/>
</dbReference>
<evidence type="ECO:0000256" key="9">
    <source>
        <dbReference type="SAM" id="MobiDB-lite"/>
    </source>
</evidence>
<evidence type="ECO:0000313" key="12">
    <source>
        <dbReference type="Proteomes" id="UP000807115"/>
    </source>
</evidence>
<dbReference type="InterPro" id="IPR027410">
    <property type="entry name" value="TCP-1-like_intermed_sf"/>
</dbReference>
<keyword evidence="4 8" id="KW-0418">Kinase</keyword>
<evidence type="ECO:0000256" key="1">
    <source>
        <dbReference type="ARBA" id="ARBA00012009"/>
    </source>
</evidence>
<keyword evidence="5 8" id="KW-0067">ATP-binding</keyword>
<dbReference type="Gene3D" id="3.30.810.10">
    <property type="entry name" value="2-Layer Sandwich"/>
    <property type="match status" value="1"/>
</dbReference>
<dbReference type="SUPFAM" id="SSF52029">
    <property type="entry name" value="GroEL apical domain-like"/>
    <property type="match status" value="1"/>
</dbReference>
<reference evidence="11" key="1">
    <citation type="journal article" date="2019" name="BMC Genomics">
        <title>A new reference genome for Sorghum bicolor reveals high levels of sequence similarity between sweet and grain genotypes: implications for the genetics of sugar metabolism.</title>
        <authorList>
            <person name="Cooper E.A."/>
            <person name="Brenton Z.W."/>
            <person name="Flinn B.S."/>
            <person name="Jenkins J."/>
            <person name="Shu S."/>
            <person name="Flowers D."/>
            <person name="Luo F."/>
            <person name="Wang Y."/>
            <person name="Xia P."/>
            <person name="Barry K."/>
            <person name="Daum C."/>
            <person name="Lipzen A."/>
            <person name="Yoshinaga Y."/>
            <person name="Schmutz J."/>
            <person name="Saski C."/>
            <person name="Vermerris W."/>
            <person name="Kresovich S."/>
        </authorList>
    </citation>
    <scope>NUCLEOTIDE SEQUENCE</scope>
</reference>
<gene>
    <name evidence="11" type="ORF">BDA96_03G403000</name>
</gene>
<dbReference type="SMART" id="SM00330">
    <property type="entry name" value="PIPKc"/>
    <property type="match status" value="1"/>
</dbReference>
<dbReference type="FunFam" id="3.50.7.10:FF:000007">
    <property type="entry name" value="1-phosphatidylinositol 3-phosphate 5-kinase isoform X1"/>
    <property type="match status" value="1"/>
</dbReference>
<dbReference type="EMBL" id="CM027682">
    <property type="protein sequence ID" value="KAG0540369.1"/>
    <property type="molecule type" value="Genomic_DNA"/>
</dbReference>
<dbReference type="OMA" id="GEINWLT"/>
<feature type="region of interest" description="Disordered" evidence="9">
    <location>
        <begin position="278"/>
        <end position="309"/>
    </location>
</feature>
<keyword evidence="3 8" id="KW-0547">Nucleotide-binding</keyword>
<proteinExistence type="predicted"/>
<evidence type="ECO:0000313" key="11">
    <source>
        <dbReference type="EMBL" id="KAG0540369.1"/>
    </source>
</evidence>
<dbReference type="InterPro" id="IPR002498">
    <property type="entry name" value="PInositol-4-P-4/5-kinase_core"/>
</dbReference>
<dbReference type="GO" id="GO:0046488">
    <property type="term" value="P:phosphatidylinositol metabolic process"/>
    <property type="evidence" value="ECO:0007669"/>
    <property type="project" value="UniProtKB-UniRule"/>
</dbReference>
<evidence type="ECO:0000256" key="3">
    <source>
        <dbReference type="ARBA" id="ARBA00022741"/>
    </source>
</evidence>
<dbReference type="SUPFAM" id="SSF54849">
    <property type="entry name" value="GroEL-intermediate domain like"/>
    <property type="match status" value="1"/>
</dbReference>
<evidence type="ECO:0000256" key="5">
    <source>
        <dbReference type="ARBA" id="ARBA00022840"/>
    </source>
</evidence>
<evidence type="ECO:0000256" key="7">
    <source>
        <dbReference type="ARBA" id="ARBA00077223"/>
    </source>
</evidence>
<comment type="caution">
    <text evidence="11">The sequence shown here is derived from an EMBL/GenBank/DDBJ whole genome shotgun (WGS) entry which is preliminary data.</text>
</comment>
<dbReference type="Gene3D" id="3.30.800.10">
    <property type="entry name" value="Phosphatidylinositol Phosphate Kinase II Beta"/>
    <property type="match status" value="1"/>
</dbReference>
<dbReference type="CDD" id="cd17300">
    <property type="entry name" value="PIPKc_PIKfyve"/>
    <property type="match status" value="1"/>
</dbReference>
<name>A0A921UQE7_SORBI</name>
<dbReference type="Pfam" id="PF00118">
    <property type="entry name" value="Cpn60_TCP1"/>
    <property type="match status" value="1"/>
</dbReference>
<dbReference type="OrthoDB" id="158357at2759"/>
<organism evidence="11 12">
    <name type="scientific">Sorghum bicolor</name>
    <name type="common">Sorghum</name>
    <name type="synonym">Sorghum vulgare</name>
    <dbReference type="NCBI Taxonomy" id="4558"/>
    <lineage>
        <taxon>Eukaryota</taxon>
        <taxon>Viridiplantae</taxon>
        <taxon>Streptophyta</taxon>
        <taxon>Embryophyta</taxon>
        <taxon>Tracheophyta</taxon>
        <taxon>Spermatophyta</taxon>
        <taxon>Magnoliopsida</taxon>
        <taxon>Liliopsida</taxon>
        <taxon>Poales</taxon>
        <taxon>Poaceae</taxon>
        <taxon>PACMAD clade</taxon>
        <taxon>Panicoideae</taxon>
        <taxon>Andropogonodae</taxon>
        <taxon>Andropogoneae</taxon>
        <taxon>Sorghinae</taxon>
        <taxon>Sorghum</taxon>
    </lineage>
</organism>
<dbReference type="SUPFAM" id="SSF56104">
    <property type="entry name" value="SAICAR synthase-like"/>
    <property type="match status" value="1"/>
</dbReference>
<dbReference type="InterPro" id="IPR044769">
    <property type="entry name" value="PIKfyve_PIPKc"/>
</dbReference>
<dbReference type="FunFam" id="3.30.810.10:FF:000001">
    <property type="entry name" value="1-phosphatidylinositol 3-phosphate 5-kinase FAB1"/>
    <property type="match status" value="1"/>
</dbReference>
<dbReference type="PANTHER" id="PTHR45748:SF8">
    <property type="entry name" value="1-PHOSPHATIDYLINOSITOL-3-PHOSPHATE 5-KINASE"/>
    <property type="match status" value="1"/>
</dbReference>
<comment type="subunit">
    <text evidence="6">Component of the PI(3,5)P2 regulatory complex at least composed of ATG18, SAC/FIG4, FAB1 and VAC14.</text>
</comment>
<dbReference type="Gramene" id="EES01840">
    <property type="protein sequence ID" value="EES01840"/>
    <property type="gene ID" value="SORBI_3003G373500"/>
</dbReference>
<dbReference type="GO" id="GO:0000285">
    <property type="term" value="F:1-phosphatidylinositol-3-phosphate 5-kinase activity"/>
    <property type="evidence" value="ECO:0007669"/>
    <property type="project" value="UniProtKB-EC"/>
</dbReference>
<dbReference type="InterPro" id="IPR027409">
    <property type="entry name" value="GroEL-like_apical_dom_sf"/>
</dbReference>
<reference evidence="11" key="2">
    <citation type="submission" date="2020-10" db="EMBL/GenBank/DDBJ databases">
        <authorList>
            <person name="Cooper E.A."/>
            <person name="Brenton Z.W."/>
            <person name="Flinn B.S."/>
            <person name="Jenkins J."/>
            <person name="Shu S."/>
            <person name="Flowers D."/>
            <person name="Luo F."/>
            <person name="Wang Y."/>
            <person name="Xia P."/>
            <person name="Barry K."/>
            <person name="Daum C."/>
            <person name="Lipzen A."/>
            <person name="Yoshinaga Y."/>
            <person name="Schmutz J."/>
            <person name="Saski C."/>
            <person name="Vermerris W."/>
            <person name="Kresovich S."/>
        </authorList>
    </citation>
    <scope>NUCLEOTIDE SEQUENCE</scope>
</reference>
<evidence type="ECO:0000256" key="8">
    <source>
        <dbReference type="PROSITE-ProRule" id="PRU00781"/>
    </source>
</evidence>
<dbReference type="PROSITE" id="PS51455">
    <property type="entry name" value="PIPK"/>
    <property type="match status" value="1"/>
</dbReference>
<dbReference type="GO" id="GO:0005524">
    <property type="term" value="F:ATP binding"/>
    <property type="evidence" value="ECO:0007669"/>
    <property type="project" value="UniProtKB-UniRule"/>
</dbReference>
<evidence type="ECO:0000259" key="10">
    <source>
        <dbReference type="PROSITE" id="PS51455"/>
    </source>
</evidence>
<dbReference type="InterPro" id="IPR002423">
    <property type="entry name" value="Cpn60/GroEL/TCP-1"/>
</dbReference>
<dbReference type="FunFam" id="3.30.800.10:FF:000008">
    <property type="entry name" value="Putative 1-phosphatidylinositol-3-phosphate 5-kinase FAB1D"/>
    <property type="match status" value="1"/>
</dbReference>
<dbReference type="PANTHER" id="PTHR45748">
    <property type="entry name" value="1-PHOSPHATIDYLINOSITOL 3-PHOSPHATE 5-KINASE-RELATED"/>
    <property type="match status" value="1"/>
</dbReference>
<evidence type="ECO:0000256" key="6">
    <source>
        <dbReference type="ARBA" id="ARBA00023464"/>
    </source>
</evidence>
<dbReference type="Proteomes" id="UP000807115">
    <property type="component" value="Chromosome 3"/>
</dbReference>
<protein>
    <recommendedName>
        <fullName evidence="1">1-phosphatidylinositol-3-phosphate 5-kinase</fullName>
        <ecNumber evidence="1">2.7.1.150</ecNumber>
    </recommendedName>
    <alternativeName>
        <fullName evidence="7">Phosphatidylinositol 3-phosphate 5-kinase type III</fullName>
    </alternativeName>
</protein>